<reference evidence="6" key="1">
    <citation type="submission" date="2017-02" db="UniProtKB">
        <authorList>
            <consortium name="WormBaseParasite"/>
        </authorList>
    </citation>
    <scope>IDENTIFICATION</scope>
</reference>
<sequence>MRHLLVLAVVVATCLTVVIPPMQSSVVKCMLCKMAVHVVSPLLDEGAEKIKQELGKKCKEIKNPFLSLECENFIEKHLDPIVEELESGTAEEDVCKKIHEC</sequence>
<evidence type="ECO:0000313" key="4">
    <source>
        <dbReference type="EMBL" id="VDM54919.1"/>
    </source>
</evidence>
<name>A0A0R3PGD8_ANGCS</name>
<dbReference type="WBParaSite" id="ACOC_0000333301-mRNA-1">
    <property type="protein sequence ID" value="ACOC_0000333301-mRNA-1"/>
    <property type="gene ID" value="ACOC_0000333301"/>
</dbReference>
<dbReference type="OrthoDB" id="69496at2759"/>
<dbReference type="Pfam" id="PF03489">
    <property type="entry name" value="SapB_2"/>
    <property type="match status" value="1"/>
</dbReference>
<feature type="domain" description="Saposin B-type" evidence="3">
    <location>
        <begin position="25"/>
        <end position="101"/>
    </location>
</feature>
<protein>
    <submittedName>
        <fullName evidence="6">Saposin B-type domain-containing protein</fullName>
    </submittedName>
</protein>
<keyword evidence="5" id="KW-1185">Reference proteome</keyword>
<dbReference type="PROSITE" id="PS50015">
    <property type="entry name" value="SAP_B"/>
    <property type="match status" value="1"/>
</dbReference>
<dbReference type="Gene3D" id="1.10.225.10">
    <property type="entry name" value="Saposin-like"/>
    <property type="match status" value="1"/>
</dbReference>
<keyword evidence="1" id="KW-1015">Disulfide bond</keyword>
<reference evidence="4 5" key="2">
    <citation type="submission" date="2018-11" db="EMBL/GenBank/DDBJ databases">
        <authorList>
            <consortium name="Pathogen Informatics"/>
        </authorList>
    </citation>
    <scope>NUCLEOTIDE SEQUENCE [LARGE SCALE GENOMIC DNA]</scope>
    <source>
        <strain evidence="4 5">Costa Rica</strain>
    </source>
</reference>
<dbReference type="InterPro" id="IPR008138">
    <property type="entry name" value="SapB_2"/>
</dbReference>
<accession>A0A0R3PGD8</accession>
<dbReference type="OMA" id="PRECEKY"/>
<evidence type="ECO:0000313" key="6">
    <source>
        <dbReference type="WBParaSite" id="ACOC_0000333301-mRNA-1"/>
    </source>
</evidence>
<evidence type="ECO:0000256" key="1">
    <source>
        <dbReference type="ARBA" id="ARBA00023157"/>
    </source>
</evidence>
<dbReference type="Proteomes" id="UP000267027">
    <property type="component" value="Unassembled WGS sequence"/>
</dbReference>
<dbReference type="SMART" id="SM00741">
    <property type="entry name" value="SapB"/>
    <property type="match status" value="1"/>
</dbReference>
<evidence type="ECO:0000259" key="3">
    <source>
        <dbReference type="PROSITE" id="PS50015"/>
    </source>
</evidence>
<dbReference type="SUPFAM" id="SSF47862">
    <property type="entry name" value="Saposin"/>
    <property type="match status" value="1"/>
</dbReference>
<evidence type="ECO:0000256" key="2">
    <source>
        <dbReference type="SAM" id="SignalP"/>
    </source>
</evidence>
<evidence type="ECO:0000313" key="5">
    <source>
        <dbReference type="Proteomes" id="UP000267027"/>
    </source>
</evidence>
<dbReference type="STRING" id="334426.A0A0R3PGD8"/>
<dbReference type="EMBL" id="UYYA01000964">
    <property type="protein sequence ID" value="VDM54919.1"/>
    <property type="molecule type" value="Genomic_DNA"/>
</dbReference>
<dbReference type="InterPro" id="IPR008139">
    <property type="entry name" value="SaposinB_dom"/>
</dbReference>
<dbReference type="InterPro" id="IPR011001">
    <property type="entry name" value="Saposin-like"/>
</dbReference>
<keyword evidence="2" id="KW-0732">Signal</keyword>
<dbReference type="AlphaFoldDB" id="A0A0R3PGD8"/>
<proteinExistence type="predicted"/>
<feature type="signal peptide" evidence="2">
    <location>
        <begin position="1"/>
        <end position="16"/>
    </location>
</feature>
<feature type="chain" id="PRO_5043130101" evidence="2">
    <location>
        <begin position="17"/>
        <end position="101"/>
    </location>
</feature>
<gene>
    <name evidence="4" type="ORF">ACOC_LOCUS3334</name>
</gene>
<organism evidence="6">
    <name type="scientific">Angiostrongylus costaricensis</name>
    <name type="common">Nematode worm</name>
    <dbReference type="NCBI Taxonomy" id="334426"/>
    <lineage>
        <taxon>Eukaryota</taxon>
        <taxon>Metazoa</taxon>
        <taxon>Ecdysozoa</taxon>
        <taxon>Nematoda</taxon>
        <taxon>Chromadorea</taxon>
        <taxon>Rhabditida</taxon>
        <taxon>Rhabditina</taxon>
        <taxon>Rhabditomorpha</taxon>
        <taxon>Strongyloidea</taxon>
        <taxon>Metastrongylidae</taxon>
        <taxon>Angiostrongylus</taxon>
    </lineage>
</organism>